<comment type="subcellular location">
    <subcellularLocation>
        <location evidence="1">Nucleus speckle</location>
    </subcellularLocation>
</comment>
<dbReference type="InterPro" id="IPR018253">
    <property type="entry name" value="DnaJ_domain_CS"/>
</dbReference>
<dbReference type="EMBL" id="JAPWDV010000001">
    <property type="protein sequence ID" value="KAJ6223863.1"/>
    <property type="molecule type" value="Genomic_DNA"/>
</dbReference>
<name>A0A9Q0MCQ7_BLOTA</name>
<dbReference type="GO" id="GO:0003723">
    <property type="term" value="F:RNA binding"/>
    <property type="evidence" value="ECO:0007669"/>
    <property type="project" value="InterPro"/>
</dbReference>
<feature type="repeat" description="WD" evidence="10">
    <location>
        <begin position="890"/>
        <end position="931"/>
    </location>
</feature>
<dbReference type="GO" id="GO:0005524">
    <property type="term" value="F:ATP binding"/>
    <property type="evidence" value="ECO:0007669"/>
    <property type="project" value="UniProtKB-KW"/>
</dbReference>
<keyword evidence="2 10" id="KW-0853">WD repeat</keyword>
<organism evidence="14 15">
    <name type="scientific">Blomia tropicalis</name>
    <name type="common">Mite</name>
    <dbReference type="NCBI Taxonomy" id="40697"/>
    <lineage>
        <taxon>Eukaryota</taxon>
        <taxon>Metazoa</taxon>
        <taxon>Ecdysozoa</taxon>
        <taxon>Arthropoda</taxon>
        <taxon>Chelicerata</taxon>
        <taxon>Arachnida</taxon>
        <taxon>Acari</taxon>
        <taxon>Acariformes</taxon>
        <taxon>Sarcoptiformes</taxon>
        <taxon>Astigmata</taxon>
        <taxon>Glycyphagoidea</taxon>
        <taxon>Echimyopodidae</taxon>
        <taxon>Blomia</taxon>
    </lineage>
</organism>
<dbReference type="SUPFAM" id="SSF50978">
    <property type="entry name" value="WD40 repeat-like"/>
    <property type="match status" value="1"/>
</dbReference>
<comment type="similarity">
    <text evidence="11">Belongs to the class-I aminoacyl-tRNA synthetase family.</text>
</comment>
<accession>A0A9Q0MCQ7</accession>
<gene>
    <name evidence="14" type="ORF">RDWZM_002408</name>
</gene>
<reference evidence="14" key="1">
    <citation type="submission" date="2022-12" db="EMBL/GenBank/DDBJ databases">
        <title>Genome assemblies of Blomia tropicalis.</title>
        <authorList>
            <person name="Cui Y."/>
        </authorList>
    </citation>
    <scope>NUCLEOTIDE SEQUENCE</scope>
    <source>
        <tissue evidence="14">Adult mites</tissue>
    </source>
</reference>
<evidence type="ECO:0000256" key="11">
    <source>
        <dbReference type="RuleBase" id="RU361234"/>
    </source>
</evidence>
<feature type="repeat" description="WD" evidence="10">
    <location>
        <begin position="932"/>
        <end position="973"/>
    </location>
</feature>
<dbReference type="InterPro" id="IPR001412">
    <property type="entry name" value="aa-tRNA-synth_I_CS"/>
</dbReference>
<evidence type="ECO:0000256" key="2">
    <source>
        <dbReference type="ARBA" id="ARBA00022574"/>
    </source>
</evidence>
<keyword evidence="5 11" id="KW-0547">Nucleotide-binding</keyword>
<evidence type="ECO:0000313" key="14">
    <source>
        <dbReference type="EMBL" id="KAJ6223863.1"/>
    </source>
</evidence>
<dbReference type="SUPFAM" id="SSF55174">
    <property type="entry name" value="Alpha-L RNA-binding motif"/>
    <property type="match status" value="1"/>
</dbReference>
<dbReference type="PROSITE" id="PS50076">
    <property type="entry name" value="DNAJ_2"/>
    <property type="match status" value="1"/>
</dbReference>
<dbReference type="Pfam" id="PF00579">
    <property type="entry name" value="tRNA-synt_1b"/>
    <property type="match status" value="1"/>
</dbReference>
<dbReference type="InterPro" id="IPR002305">
    <property type="entry name" value="aa-tRNA-synth_Ic"/>
</dbReference>
<dbReference type="GO" id="GO:0016607">
    <property type="term" value="C:nuclear speck"/>
    <property type="evidence" value="ECO:0007669"/>
    <property type="project" value="UniProtKB-SubCell"/>
</dbReference>
<dbReference type="InterPro" id="IPR001623">
    <property type="entry name" value="DnaJ_domain"/>
</dbReference>
<dbReference type="InterPro" id="IPR002307">
    <property type="entry name" value="Tyr-tRNA-ligase"/>
</dbReference>
<dbReference type="SMART" id="SM00668">
    <property type="entry name" value="CTLH"/>
    <property type="match status" value="1"/>
</dbReference>
<evidence type="ECO:0000256" key="6">
    <source>
        <dbReference type="ARBA" id="ARBA00022840"/>
    </source>
</evidence>
<dbReference type="InterPro" id="IPR036869">
    <property type="entry name" value="J_dom_sf"/>
</dbReference>
<evidence type="ECO:0000256" key="5">
    <source>
        <dbReference type="ARBA" id="ARBA00022741"/>
    </source>
</evidence>
<evidence type="ECO:0000313" key="15">
    <source>
        <dbReference type="Proteomes" id="UP001142055"/>
    </source>
</evidence>
<dbReference type="Pfam" id="PF00226">
    <property type="entry name" value="DnaJ"/>
    <property type="match status" value="1"/>
</dbReference>
<evidence type="ECO:0000256" key="4">
    <source>
        <dbReference type="ARBA" id="ARBA00022737"/>
    </source>
</evidence>
<evidence type="ECO:0000256" key="7">
    <source>
        <dbReference type="ARBA" id="ARBA00022917"/>
    </source>
</evidence>
<dbReference type="SUPFAM" id="SSF52374">
    <property type="entry name" value="Nucleotidylyl transferase"/>
    <property type="match status" value="1"/>
</dbReference>
<dbReference type="Gene3D" id="3.10.290.10">
    <property type="entry name" value="RNA-binding S4 domain"/>
    <property type="match status" value="1"/>
</dbReference>
<keyword evidence="15" id="KW-1185">Reference proteome</keyword>
<dbReference type="PRINTS" id="PR01040">
    <property type="entry name" value="TRNASYNTHTYR"/>
</dbReference>
<evidence type="ECO:0000256" key="1">
    <source>
        <dbReference type="ARBA" id="ARBA00004324"/>
    </source>
</evidence>
<dbReference type="Pfam" id="PF00400">
    <property type="entry name" value="WD40"/>
    <property type="match status" value="4"/>
</dbReference>
<feature type="repeat" description="WD" evidence="10">
    <location>
        <begin position="847"/>
        <end position="888"/>
    </location>
</feature>
<comment type="catalytic activity">
    <reaction evidence="9 11">
        <text>tRNA(Tyr) + L-tyrosine + ATP = L-tyrosyl-tRNA(Tyr) + AMP + diphosphate + H(+)</text>
        <dbReference type="Rhea" id="RHEA:10220"/>
        <dbReference type="Rhea" id="RHEA-COMP:9706"/>
        <dbReference type="Rhea" id="RHEA-COMP:9707"/>
        <dbReference type="ChEBI" id="CHEBI:15378"/>
        <dbReference type="ChEBI" id="CHEBI:30616"/>
        <dbReference type="ChEBI" id="CHEBI:33019"/>
        <dbReference type="ChEBI" id="CHEBI:58315"/>
        <dbReference type="ChEBI" id="CHEBI:78442"/>
        <dbReference type="ChEBI" id="CHEBI:78536"/>
        <dbReference type="ChEBI" id="CHEBI:456215"/>
        <dbReference type="EC" id="6.1.1.1"/>
    </reaction>
</comment>
<dbReference type="SUPFAM" id="SSF46565">
    <property type="entry name" value="Chaperone J-domain"/>
    <property type="match status" value="1"/>
</dbReference>
<evidence type="ECO:0000256" key="10">
    <source>
        <dbReference type="PROSITE-ProRule" id="PRU00221"/>
    </source>
</evidence>
<evidence type="ECO:0000259" key="13">
    <source>
        <dbReference type="PROSITE" id="PS50897"/>
    </source>
</evidence>
<protein>
    <recommendedName>
        <fullName evidence="11">Tyrosine--tRNA ligase</fullName>
        <ecNumber evidence="11">6.1.1.1</ecNumber>
    </recommendedName>
    <alternativeName>
        <fullName evidence="11">Tyrosyl-tRNA synthetase</fullName>
    </alternativeName>
</protein>
<feature type="domain" description="J" evidence="12">
    <location>
        <begin position="4"/>
        <end position="70"/>
    </location>
</feature>
<dbReference type="GO" id="GO:0000398">
    <property type="term" value="P:mRNA splicing, via spliceosome"/>
    <property type="evidence" value="ECO:0007669"/>
    <property type="project" value="InterPro"/>
</dbReference>
<dbReference type="InterPro" id="IPR014729">
    <property type="entry name" value="Rossmann-like_a/b/a_fold"/>
</dbReference>
<dbReference type="GO" id="GO:0004831">
    <property type="term" value="F:tyrosine-tRNA ligase activity"/>
    <property type="evidence" value="ECO:0007669"/>
    <property type="project" value="UniProtKB-EC"/>
</dbReference>
<dbReference type="Gene3D" id="3.40.50.620">
    <property type="entry name" value="HUPs"/>
    <property type="match status" value="1"/>
</dbReference>
<dbReference type="NCBIfam" id="TIGR00234">
    <property type="entry name" value="tyrS"/>
    <property type="match status" value="1"/>
</dbReference>
<feature type="repeat" description="WD" evidence="10">
    <location>
        <begin position="797"/>
        <end position="838"/>
    </location>
</feature>
<comment type="caution">
    <text evidence="14">The sequence shown here is derived from an EMBL/GenBank/DDBJ whole genome shotgun (WGS) entry which is preliminary data.</text>
</comment>
<dbReference type="EC" id="6.1.1.1" evidence="11"/>
<dbReference type="PRINTS" id="PR00625">
    <property type="entry name" value="JDOMAIN"/>
</dbReference>
<evidence type="ECO:0000256" key="8">
    <source>
        <dbReference type="ARBA" id="ARBA00023146"/>
    </source>
</evidence>
<dbReference type="AlphaFoldDB" id="A0A9Q0MCQ7"/>
<dbReference type="PROSITE" id="PS50294">
    <property type="entry name" value="WD_REPEATS_REGION"/>
    <property type="match status" value="3"/>
</dbReference>
<evidence type="ECO:0000256" key="9">
    <source>
        <dbReference type="ARBA" id="ARBA00048248"/>
    </source>
</evidence>
<dbReference type="Gene3D" id="2.130.10.10">
    <property type="entry name" value="YVTN repeat-like/Quinoprotein amine dehydrogenase"/>
    <property type="match status" value="1"/>
</dbReference>
<dbReference type="SMART" id="SM00320">
    <property type="entry name" value="WD40"/>
    <property type="match status" value="7"/>
</dbReference>
<dbReference type="Proteomes" id="UP001142055">
    <property type="component" value="Chromosome 1"/>
</dbReference>
<keyword evidence="6 11" id="KW-0067">ATP-binding</keyword>
<dbReference type="Gene3D" id="1.10.240.10">
    <property type="entry name" value="Tyrosyl-Transfer RNA Synthetase"/>
    <property type="match status" value="1"/>
</dbReference>
<dbReference type="PANTHER" id="PTHR22848">
    <property type="entry name" value="WD40 REPEAT PROTEIN"/>
    <property type="match status" value="1"/>
</dbReference>
<dbReference type="PROSITE" id="PS00178">
    <property type="entry name" value="AA_TRNA_LIGASE_I"/>
    <property type="match status" value="1"/>
</dbReference>
<keyword evidence="8 11" id="KW-0030">Aminoacyl-tRNA synthetase</keyword>
<proteinExistence type="inferred from homology"/>
<dbReference type="InterPro" id="IPR001680">
    <property type="entry name" value="WD40_rpt"/>
</dbReference>
<dbReference type="InterPro" id="IPR036986">
    <property type="entry name" value="S4_RNA-bd_sf"/>
</dbReference>
<dbReference type="PROSITE" id="PS00678">
    <property type="entry name" value="WD_REPEATS_1"/>
    <property type="match status" value="1"/>
</dbReference>
<dbReference type="PROSITE" id="PS00636">
    <property type="entry name" value="DNAJ_1"/>
    <property type="match status" value="1"/>
</dbReference>
<dbReference type="CDD" id="cd06257">
    <property type="entry name" value="DnaJ"/>
    <property type="match status" value="1"/>
</dbReference>
<dbReference type="GO" id="GO:0006437">
    <property type="term" value="P:tyrosyl-tRNA aminoacylation"/>
    <property type="evidence" value="ECO:0007669"/>
    <property type="project" value="InterPro"/>
</dbReference>
<dbReference type="InterPro" id="IPR006595">
    <property type="entry name" value="CTLH_C"/>
</dbReference>
<dbReference type="FunFam" id="1.10.240.10:FF:000001">
    <property type="entry name" value="Tyrosine--tRNA ligase"/>
    <property type="match status" value="1"/>
</dbReference>
<keyword evidence="4" id="KW-0677">Repeat</keyword>
<dbReference type="SMART" id="SM00271">
    <property type="entry name" value="DnaJ"/>
    <property type="match status" value="1"/>
</dbReference>
<dbReference type="InterPro" id="IPR015943">
    <property type="entry name" value="WD40/YVTN_repeat-like_dom_sf"/>
</dbReference>
<dbReference type="Gene3D" id="1.10.287.110">
    <property type="entry name" value="DnaJ domain"/>
    <property type="match status" value="1"/>
</dbReference>
<dbReference type="PROSITE" id="PS50897">
    <property type="entry name" value="CTLH"/>
    <property type="match status" value="1"/>
</dbReference>
<dbReference type="CDD" id="cd00200">
    <property type="entry name" value="WD40"/>
    <property type="match status" value="1"/>
</dbReference>
<keyword evidence="3 11" id="KW-0436">Ligase</keyword>
<dbReference type="InterPro" id="IPR036322">
    <property type="entry name" value="WD40_repeat_dom_sf"/>
</dbReference>
<dbReference type="InterPro" id="IPR045184">
    <property type="entry name" value="SMU1"/>
</dbReference>
<dbReference type="InterPro" id="IPR019775">
    <property type="entry name" value="WD40_repeat_CS"/>
</dbReference>
<sequence>MPTSYYKVLNVKKDVSSEEIKKAYRKLALKWHPDKNPDNKEEAELRFKQISQAYEVLSDEGKRRKYDLYGSEDANGPYGNGFRHHSHHSSHSFGDDIFSQFFKFRDPEEVFKEFFSNDPFNSFGNGATNGHHQHGNGFNAFSPFGFGNLQPFVEPMGNFGFSSFTTFSSDNLFGGPLSNGGSAAPKSNVKRTTTSTKYVNGKKIETRNVDMNQLLANKQTIYAGFDPTAPSLHVGNLLVLISLFHLLNHGHRVVILIGDSTALIGDPSGKEFERPPIQPQTVNQNAETIKEDILRVYSNYTKHFVKHEIAENHLILVQNSLWYDRMNPVNFIYKYGRQLRMGTLLNKSSVRERLDSPQGLNFSEFSYQLFQAYDWLYLFRKYKCRFQIGGVDQTVNIHNGHDLIKKCESDNQTFGLFIPLITDEKGTKIGKSESNRAIYLNPEITSYFNFFQYFMRLHDKDMARLLKMFSFCSEREIETIIQQQLAKPKPWRLQRKLAEEMTLLVHGKEGLEAANRITKAFFSKDLNQLGQLSISEINDLFEGADEFQLEFVPGQISMIDLAMKTNCFKTSLDGINTIQEGGFYINYVKVKNAGQILDEEYILENNITIVSVGKPKLQEESSIALNTVDSIETFVADINAGHWEVVLKIVQSLNLPDRKLIDLYEQIVIELIEMRELGAARSLLRQTDPMLKLKAENGERYLHLETLLAKSYFDSSEAYPEGSSREKRRAAIASSLSCEVTVVQPSRLLSLLGQSLKWQQYQGLLQSGSSIDLFHGKTAIREVEDETYPTRLSKAIKFGSKARVECATFSLDGQYLVTGTVDGFIEVWNFITGKVRKDLKYQAEENFMMMNDAVLSLAFTKDSDLLASASESGKIKVWKITTGQCVKRFDSAHHKGINCLTFNKDGSQILSGAFDTTIRIHGMKSGKMLKEFRGHTSFVNVAIFSADHHHIISGSSDGTVKIWNAKTTECVNSYKSTAVAGSSTIELAVNSIQLMPKQPEHFLICTRSNTLSIMNMAGQIVRTLTNAIVKDGDFVACIISPKGEFIYAVSEDHKMYCFNSTSGKVDNVMEVSDKDVIGVIHHPRQNIIATYGMDSHLKLWKP</sequence>
<keyword evidence="7 11" id="KW-0648">Protein biosynthesis</keyword>
<dbReference type="CDD" id="cd00805">
    <property type="entry name" value="TyrRS_core"/>
    <property type="match status" value="1"/>
</dbReference>
<feature type="domain" description="CTLH" evidence="13">
    <location>
        <begin position="627"/>
        <end position="679"/>
    </location>
</feature>
<evidence type="ECO:0000256" key="3">
    <source>
        <dbReference type="ARBA" id="ARBA00022598"/>
    </source>
</evidence>
<evidence type="ECO:0000259" key="12">
    <source>
        <dbReference type="PROSITE" id="PS50076"/>
    </source>
</evidence>
<dbReference type="PROSITE" id="PS50082">
    <property type="entry name" value="WD_REPEATS_2"/>
    <property type="match status" value="4"/>
</dbReference>